<feature type="compositionally biased region" description="Basic residues" evidence="2">
    <location>
        <begin position="176"/>
        <end position="187"/>
    </location>
</feature>
<proteinExistence type="predicted"/>
<reference evidence="3 4" key="1">
    <citation type="journal article" date="2019" name="Emerg. Microbes Infect.">
        <title>Comprehensive subspecies identification of 175 nontuberculous mycobacteria species based on 7547 genomic profiles.</title>
        <authorList>
            <person name="Matsumoto Y."/>
            <person name="Kinjo T."/>
            <person name="Motooka D."/>
            <person name="Nabeya D."/>
            <person name="Jung N."/>
            <person name="Uechi K."/>
            <person name="Horii T."/>
            <person name="Iida T."/>
            <person name="Fujita J."/>
            <person name="Nakamura S."/>
        </authorList>
    </citation>
    <scope>NUCLEOTIDE SEQUENCE [LARGE SCALE GENOMIC DNA]</scope>
    <source>
        <strain evidence="3 4">JCM 15657</strain>
    </source>
</reference>
<evidence type="ECO:0000256" key="1">
    <source>
        <dbReference type="SAM" id="Coils"/>
    </source>
</evidence>
<evidence type="ECO:0000313" key="4">
    <source>
        <dbReference type="Proteomes" id="UP000466396"/>
    </source>
</evidence>
<feature type="region of interest" description="Disordered" evidence="2">
    <location>
        <begin position="172"/>
        <end position="229"/>
    </location>
</feature>
<feature type="region of interest" description="Disordered" evidence="2">
    <location>
        <begin position="1"/>
        <end position="36"/>
    </location>
</feature>
<name>A0A7I7NMJ2_9MYCO</name>
<gene>
    <name evidence="3" type="ORF">MLAC_30960</name>
</gene>
<dbReference type="SUPFAM" id="SSF46689">
    <property type="entry name" value="Homeodomain-like"/>
    <property type="match status" value="1"/>
</dbReference>
<evidence type="ECO:0000313" key="3">
    <source>
        <dbReference type="EMBL" id="BBX97802.1"/>
    </source>
</evidence>
<keyword evidence="1" id="KW-0175">Coiled coil</keyword>
<evidence type="ECO:0008006" key="5">
    <source>
        <dbReference type="Google" id="ProtNLM"/>
    </source>
</evidence>
<dbReference type="EMBL" id="AP022581">
    <property type="protein sequence ID" value="BBX97802.1"/>
    <property type="molecule type" value="Genomic_DNA"/>
</dbReference>
<feature type="coiled-coil region" evidence="1">
    <location>
        <begin position="94"/>
        <end position="128"/>
    </location>
</feature>
<dbReference type="Proteomes" id="UP000466396">
    <property type="component" value="Chromosome"/>
</dbReference>
<dbReference type="InterPro" id="IPR009057">
    <property type="entry name" value="Homeodomain-like_sf"/>
</dbReference>
<dbReference type="AlphaFoldDB" id="A0A7I7NMJ2"/>
<dbReference type="KEGG" id="mlj:MLAC_30960"/>
<organism evidence="3 4">
    <name type="scientific">Mycobacterium lacus</name>
    <dbReference type="NCBI Taxonomy" id="169765"/>
    <lineage>
        <taxon>Bacteria</taxon>
        <taxon>Bacillati</taxon>
        <taxon>Actinomycetota</taxon>
        <taxon>Actinomycetes</taxon>
        <taxon>Mycobacteriales</taxon>
        <taxon>Mycobacteriaceae</taxon>
        <taxon>Mycobacterium</taxon>
    </lineage>
</organism>
<keyword evidence="4" id="KW-1185">Reference proteome</keyword>
<evidence type="ECO:0000256" key="2">
    <source>
        <dbReference type="SAM" id="MobiDB-lite"/>
    </source>
</evidence>
<accession>A0A7I7NMJ2</accession>
<sequence>MTATLAEVRKGSADDEGVGTDSAQGPRADRPRRRNFTPEYKAAIVAEYDALTEPGARGALLRREGLYSSHIVEWRRARDAGALDGLARSGGRGKDRDQAEIERLRKRAERAEAELERTRAALDLVGKAHALLETLSRARARVEEVIAQLLPEVERLTSTAKACALLGKPRASLYRQRNRPAGPRRKPGRADRRPMRSTRPSARRSLRCCASRASPTRRSPKCGPSCSTRASTCARSPRCTGSCARTT</sequence>
<protein>
    <recommendedName>
        <fullName evidence="5">Transposase</fullName>
    </recommendedName>
</protein>
<dbReference type="RefSeq" id="WP_232070579.1">
    <property type="nucleotide sequence ID" value="NZ_AP022581.1"/>
</dbReference>